<evidence type="ECO:0000313" key="2">
    <source>
        <dbReference type="Proteomes" id="UP000199320"/>
    </source>
</evidence>
<accession>A0A1I0IXJ3</accession>
<organism evidence="1 2">
    <name type="scientific">Natrinema hispanicum</name>
    <dbReference type="NCBI Taxonomy" id="392421"/>
    <lineage>
        <taxon>Archaea</taxon>
        <taxon>Methanobacteriati</taxon>
        <taxon>Methanobacteriota</taxon>
        <taxon>Stenosarchaea group</taxon>
        <taxon>Halobacteria</taxon>
        <taxon>Halobacteriales</taxon>
        <taxon>Natrialbaceae</taxon>
        <taxon>Natrinema</taxon>
    </lineage>
</organism>
<dbReference type="AlphaFoldDB" id="A0A1I0IXJ3"/>
<protein>
    <submittedName>
        <fullName evidence="1">Uncharacterized protein</fullName>
    </submittedName>
</protein>
<name>A0A1I0IXJ3_9EURY</name>
<dbReference type="OrthoDB" id="202880at2157"/>
<proteinExistence type="predicted"/>
<dbReference type="RefSeq" id="WP_092934978.1">
    <property type="nucleotide sequence ID" value="NZ_FOIC01000026.1"/>
</dbReference>
<dbReference type="EMBL" id="FOIC01000026">
    <property type="protein sequence ID" value="SEU01405.1"/>
    <property type="molecule type" value="Genomic_DNA"/>
</dbReference>
<dbReference type="Proteomes" id="UP000199320">
    <property type="component" value="Unassembled WGS sequence"/>
</dbReference>
<reference evidence="2" key="1">
    <citation type="submission" date="2016-10" db="EMBL/GenBank/DDBJ databases">
        <authorList>
            <person name="Varghese N."/>
            <person name="Submissions S."/>
        </authorList>
    </citation>
    <scope>NUCLEOTIDE SEQUENCE [LARGE SCALE GENOMIC DNA]</scope>
    <source>
        <strain evidence="2">CDM_6</strain>
    </source>
</reference>
<evidence type="ECO:0000313" key="1">
    <source>
        <dbReference type="EMBL" id="SEU01405.1"/>
    </source>
</evidence>
<dbReference type="STRING" id="392421.SAMN04488694_12654"/>
<gene>
    <name evidence="1" type="ORF">SAMN04488694_12654</name>
</gene>
<keyword evidence="2" id="KW-1185">Reference proteome</keyword>
<sequence length="71" mass="8161">MSQDGLSLSWAPPNARRRRITFEPWPSEGWERIEEEQHGDEWQIVSREIVTDVDLEAPAAIMQGSQSWLGP</sequence>